<feature type="coiled-coil region" evidence="2">
    <location>
        <begin position="678"/>
        <end position="709"/>
    </location>
</feature>
<evidence type="ECO:0000259" key="3">
    <source>
        <dbReference type="Pfam" id="PF02225"/>
    </source>
</evidence>
<dbReference type="SUPFAM" id="SSF52025">
    <property type="entry name" value="PA domain"/>
    <property type="match status" value="1"/>
</dbReference>
<dbReference type="AlphaFoldDB" id="A0A4S4K989"/>
<evidence type="ECO:0000256" key="2">
    <source>
        <dbReference type="SAM" id="Coils"/>
    </source>
</evidence>
<dbReference type="InterPro" id="IPR036757">
    <property type="entry name" value="TFR-like_dimer_dom_sf"/>
</dbReference>
<keyword evidence="2" id="KW-0175">Coiled coil</keyword>
<dbReference type="InterPro" id="IPR007365">
    <property type="entry name" value="TFR-like_dimer_dom"/>
</dbReference>
<organism evidence="6 7">
    <name type="scientific">Hermanssonia centrifuga</name>
    <dbReference type="NCBI Taxonomy" id="98765"/>
    <lineage>
        <taxon>Eukaryota</taxon>
        <taxon>Fungi</taxon>
        <taxon>Dikarya</taxon>
        <taxon>Basidiomycota</taxon>
        <taxon>Agaricomycotina</taxon>
        <taxon>Agaricomycetes</taxon>
        <taxon>Polyporales</taxon>
        <taxon>Meruliaceae</taxon>
        <taxon>Hermanssonia</taxon>
    </lineage>
</organism>
<evidence type="ECO:0000313" key="6">
    <source>
        <dbReference type="EMBL" id="THG94481.1"/>
    </source>
</evidence>
<feature type="domain" description="PA" evidence="3">
    <location>
        <begin position="237"/>
        <end position="313"/>
    </location>
</feature>
<comment type="similarity">
    <text evidence="1">Belongs to the peptidase M28 family. M28B subfamily.</text>
</comment>
<dbReference type="PANTHER" id="PTHR10404:SF46">
    <property type="entry name" value="VACUOLAR PROTEIN SORTING-ASSOCIATED PROTEIN 70"/>
    <property type="match status" value="1"/>
</dbReference>
<evidence type="ECO:0000313" key="7">
    <source>
        <dbReference type="Proteomes" id="UP000309038"/>
    </source>
</evidence>
<dbReference type="Gene3D" id="1.20.930.40">
    <property type="entry name" value="Transferrin receptor-like, dimerisation domain"/>
    <property type="match status" value="1"/>
</dbReference>
<name>A0A4S4K989_9APHY</name>
<dbReference type="InterPro" id="IPR046450">
    <property type="entry name" value="PA_dom_sf"/>
</dbReference>
<reference evidence="6 7" key="1">
    <citation type="submission" date="2019-02" db="EMBL/GenBank/DDBJ databases">
        <title>Genome sequencing of the rare red list fungi Phlebia centrifuga.</title>
        <authorList>
            <person name="Buettner E."/>
            <person name="Kellner H."/>
        </authorList>
    </citation>
    <scope>NUCLEOTIDE SEQUENCE [LARGE SCALE GENOMIC DNA]</scope>
    <source>
        <strain evidence="6 7">DSM 108282</strain>
    </source>
</reference>
<dbReference type="PANTHER" id="PTHR10404">
    <property type="entry name" value="N-ACETYLATED-ALPHA-LINKED ACIDIC DIPEPTIDASE"/>
    <property type="match status" value="1"/>
</dbReference>
<comment type="caution">
    <text evidence="6">The sequence shown here is derived from an EMBL/GenBank/DDBJ whole genome shotgun (WGS) entry which is preliminary data.</text>
</comment>
<dbReference type="CDD" id="cd08022">
    <property type="entry name" value="M28_PSMA_like"/>
    <property type="match status" value="1"/>
</dbReference>
<dbReference type="Proteomes" id="UP000309038">
    <property type="component" value="Unassembled WGS sequence"/>
</dbReference>
<dbReference type="Pfam" id="PF02225">
    <property type="entry name" value="PA"/>
    <property type="match status" value="1"/>
</dbReference>
<evidence type="ECO:0008006" key="8">
    <source>
        <dbReference type="Google" id="ProtNLM"/>
    </source>
</evidence>
<keyword evidence="7" id="KW-1185">Reference proteome</keyword>
<evidence type="ECO:0000259" key="5">
    <source>
        <dbReference type="Pfam" id="PF04389"/>
    </source>
</evidence>
<gene>
    <name evidence="6" type="ORF">EW026_g7006</name>
</gene>
<proteinExistence type="inferred from homology"/>
<protein>
    <recommendedName>
        <fullName evidence="8">Zn-dependent exopeptidase</fullName>
    </recommendedName>
</protein>
<dbReference type="GO" id="GO:0004180">
    <property type="term" value="F:carboxypeptidase activity"/>
    <property type="evidence" value="ECO:0007669"/>
    <property type="project" value="TreeGrafter"/>
</dbReference>
<evidence type="ECO:0000256" key="1">
    <source>
        <dbReference type="ARBA" id="ARBA00005634"/>
    </source>
</evidence>
<dbReference type="InterPro" id="IPR003137">
    <property type="entry name" value="PA_domain"/>
</dbReference>
<dbReference type="Gene3D" id="3.50.30.30">
    <property type="match status" value="1"/>
</dbReference>
<dbReference type="SUPFAM" id="SSF53187">
    <property type="entry name" value="Zn-dependent exopeptidases"/>
    <property type="match status" value="1"/>
</dbReference>
<dbReference type="EMBL" id="SGPJ01000441">
    <property type="protein sequence ID" value="THG94481.1"/>
    <property type="molecule type" value="Genomic_DNA"/>
</dbReference>
<dbReference type="InterPro" id="IPR039373">
    <property type="entry name" value="Peptidase_M28B"/>
</dbReference>
<dbReference type="InterPro" id="IPR007484">
    <property type="entry name" value="Peptidase_M28"/>
</dbReference>
<sequence>MSDDKRSLLTEKHSEGIPPPVAAIPTLRTTSNRRQWFSKVLKRIAIISFIYLGVLRWAQLFKPQVEAETARWLANPFAPHWRPGKGHKVLYGKAAEELFLSVPNPASAIEASRQYASKPHMAGTLGDFETAKDFLALLQTQLGAVAPESQPIFSAGTTASRNATLSIPTLDTPTAWIDVYYPVMNTPLNHSVEILGDDGLAVWSASLEEVADETDPEAGKYFDSVTTFHGLSRSGEVKGKVVYAGYGRQEDYKALIEKGVNLTGTIVLVKYGGIFRGLKVKGAEELGAAGVLIYSDPSDDGSVTEENGYLPYPHGPARNPASVQRGSVQYLSSYPGDPTTPGIPAYENSTRTEGENIPKIPSLPLSWANARVLLQEISEGGLNRTVSFLNHVDTRVIPIWNTMGVIPGHIKDEVVIIGNHRDAWVMGATDPSSGTASVHEVIRGFGALLKEGWKPLRTIVIASWDAEEYGLIGSTEWGEDFADFIDEYVVAYLNLDSSVSGSRFRANASPSLAHLVRSTAEEVPHPTKPGLSLWDATKDSGILHGQVNEEVAAMYEAESQQADNLGVTPLGSGSDYTVFLQHIGVASTNGGFGSTLQDPVYHYHSVFDSVRWQEIYGDPGFSRHVAISKHLGLQALRLADSLVLPLNTTHYSLELEAYLDKVESIASTTSLSVDFSSLRDSLHTLQSASSDLDEEKEEAEAQLKKLLKKIVRRKLIKHKLRKLWCKIRKIFKKPCGHKHELQSVNDITEITSDGGQIVKPRVGRYPVWIKEQQRHHACRAKEHHLPKRLHKKLTKAIKRIRTVNKKLVAFERGLISEEGIKDREWYKHLGVAPGKWLGYGATTLPALTESFTIDHDEKLAKHEVKRLKKLIDELAEEIKP</sequence>
<dbReference type="FunFam" id="3.40.630.10:FF:000101">
    <property type="entry name" value="N-acetylated alpha-linked acidic dipeptidase like 1"/>
    <property type="match status" value="1"/>
</dbReference>
<evidence type="ECO:0000259" key="4">
    <source>
        <dbReference type="Pfam" id="PF04253"/>
    </source>
</evidence>
<dbReference type="SUPFAM" id="SSF47672">
    <property type="entry name" value="Transferrin receptor-like dimerisation domain"/>
    <property type="match status" value="2"/>
</dbReference>
<dbReference type="Pfam" id="PF04253">
    <property type="entry name" value="TFR_dimer"/>
    <property type="match status" value="1"/>
</dbReference>
<feature type="domain" description="Peptidase M28" evidence="5">
    <location>
        <begin position="401"/>
        <end position="531"/>
    </location>
</feature>
<dbReference type="Pfam" id="PF04389">
    <property type="entry name" value="Peptidase_M28"/>
    <property type="match status" value="1"/>
</dbReference>
<accession>A0A4S4K989</accession>
<dbReference type="CDD" id="cd02121">
    <property type="entry name" value="PA_GCPII_like"/>
    <property type="match status" value="1"/>
</dbReference>
<dbReference type="Gene3D" id="3.40.630.10">
    <property type="entry name" value="Zn peptidases"/>
    <property type="match status" value="1"/>
</dbReference>
<feature type="domain" description="Transferrin receptor-like dimerisation" evidence="4">
    <location>
        <begin position="789"/>
        <end position="878"/>
    </location>
</feature>